<protein>
    <recommendedName>
        <fullName evidence="5">pyranose dehydrogenase (acceptor)</fullName>
        <ecNumber evidence="5">1.1.99.29</ecNumber>
    </recommendedName>
</protein>
<evidence type="ECO:0000256" key="3">
    <source>
        <dbReference type="ARBA" id="ARBA00010790"/>
    </source>
</evidence>
<comment type="subunit">
    <text evidence="4">Monomer.</text>
</comment>
<dbReference type="OrthoDB" id="269227at2759"/>
<dbReference type="Gene3D" id="3.50.50.60">
    <property type="entry name" value="FAD/NAD(P)-binding domain"/>
    <property type="match status" value="4"/>
</dbReference>
<evidence type="ECO:0000256" key="4">
    <source>
        <dbReference type="ARBA" id="ARBA00011245"/>
    </source>
</evidence>
<dbReference type="Gene3D" id="3.30.560.10">
    <property type="entry name" value="Glucose Oxidase, domain 3"/>
    <property type="match status" value="3"/>
</dbReference>
<dbReference type="InterPro" id="IPR012132">
    <property type="entry name" value="GMC_OxRdtase"/>
</dbReference>
<dbReference type="SUPFAM" id="SSF54373">
    <property type="entry name" value="FAD-linked reductases, C-terminal domain"/>
    <property type="match status" value="3"/>
</dbReference>
<comment type="catalytic activity">
    <reaction evidence="14">
        <text>pyranose + acceptor = pyranos-2,3-diulose + reduced acceptor.</text>
        <dbReference type="EC" id="1.1.99.29"/>
    </reaction>
</comment>
<dbReference type="Pfam" id="PF05199">
    <property type="entry name" value="GMC_oxred_C"/>
    <property type="match status" value="3"/>
</dbReference>
<comment type="catalytic activity">
    <reaction evidence="13">
        <text>pyranose + acceptor = pyranos-2-ulose + reduced acceptor.</text>
        <dbReference type="EC" id="1.1.99.29"/>
    </reaction>
</comment>
<dbReference type="PROSITE" id="PS00624">
    <property type="entry name" value="GMC_OXRED_2"/>
    <property type="match status" value="2"/>
</dbReference>
<evidence type="ECO:0000256" key="18">
    <source>
        <dbReference type="RuleBase" id="RU003968"/>
    </source>
</evidence>
<dbReference type="GO" id="GO:0005576">
    <property type="term" value="C:extracellular region"/>
    <property type="evidence" value="ECO:0007669"/>
    <property type="project" value="UniProtKB-SubCell"/>
</dbReference>
<feature type="domain" description="Glucose-methanol-choline oxidoreductase N-terminal" evidence="20">
    <location>
        <begin position="1561"/>
        <end position="1575"/>
    </location>
</feature>
<evidence type="ECO:0000256" key="14">
    <source>
        <dbReference type="ARBA" id="ARBA00034010"/>
    </source>
</evidence>
<reference evidence="21 22" key="1">
    <citation type="journal article" date="2018" name="Evol. Lett.">
        <title>Horizontal gene cluster transfer increased hallucinogenic mushroom diversity.</title>
        <authorList>
            <person name="Reynolds H.T."/>
            <person name="Vijayakumar V."/>
            <person name="Gluck-Thaler E."/>
            <person name="Korotkin H.B."/>
            <person name="Matheny P.B."/>
            <person name="Slot J.C."/>
        </authorList>
    </citation>
    <scope>NUCLEOTIDE SEQUENCE [LARGE SCALE GENOMIC DNA]</scope>
    <source>
        <strain evidence="21 22">SRW20</strain>
    </source>
</reference>
<dbReference type="Pfam" id="PF00732">
    <property type="entry name" value="GMC_oxred_N"/>
    <property type="match status" value="3"/>
</dbReference>
<evidence type="ECO:0000256" key="2">
    <source>
        <dbReference type="ARBA" id="ARBA00004613"/>
    </source>
</evidence>
<dbReference type="STRING" id="231916.A0A409YCP1"/>
<evidence type="ECO:0000256" key="10">
    <source>
        <dbReference type="ARBA" id="ARBA00023002"/>
    </source>
</evidence>
<comment type="subcellular location">
    <subcellularLocation>
        <location evidence="2">Secreted</location>
    </subcellularLocation>
</comment>
<accession>A0A409YCP1</accession>
<evidence type="ECO:0000256" key="16">
    <source>
        <dbReference type="ARBA" id="ARBA00034050"/>
    </source>
</evidence>
<dbReference type="SUPFAM" id="SSF51905">
    <property type="entry name" value="FAD/NAD(P)-binding domain"/>
    <property type="match status" value="3"/>
</dbReference>
<organism evidence="21 22">
    <name type="scientific">Gymnopilus dilepis</name>
    <dbReference type="NCBI Taxonomy" id="231916"/>
    <lineage>
        <taxon>Eukaryota</taxon>
        <taxon>Fungi</taxon>
        <taxon>Dikarya</taxon>
        <taxon>Basidiomycota</taxon>
        <taxon>Agaricomycotina</taxon>
        <taxon>Agaricomycetes</taxon>
        <taxon>Agaricomycetidae</taxon>
        <taxon>Agaricales</taxon>
        <taxon>Agaricineae</taxon>
        <taxon>Hymenogastraceae</taxon>
        <taxon>Gymnopilus</taxon>
    </lineage>
</organism>
<keyword evidence="8" id="KW-0732">Signal</keyword>
<comment type="cofactor">
    <cofactor evidence="1">
        <name>FAD</name>
        <dbReference type="ChEBI" id="CHEBI:57692"/>
    </cofactor>
</comment>
<evidence type="ECO:0000256" key="1">
    <source>
        <dbReference type="ARBA" id="ARBA00001974"/>
    </source>
</evidence>
<feature type="domain" description="Glucose-methanol-choline oxidoreductase N-terminal" evidence="20">
    <location>
        <begin position="285"/>
        <end position="299"/>
    </location>
</feature>
<evidence type="ECO:0000256" key="12">
    <source>
        <dbReference type="ARBA" id="ARBA00024699"/>
    </source>
</evidence>
<dbReference type="GO" id="GO:0050660">
    <property type="term" value="F:flavin adenine dinucleotide binding"/>
    <property type="evidence" value="ECO:0007669"/>
    <property type="project" value="InterPro"/>
</dbReference>
<name>A0A409YCP1_9AGAR</name>
<sequence>MPFIVVEDVVRKDFDYVVIGGGTAGLTAAVRLSEDPSVTVLVLEAGGSEAFDDPNIDLPLQFAHVIGNPKYDWTFVTSKQKHANDNQLRWTRGKILGGSSAINFLIWNKPPASDIDAFEKLGNPGWNWKDYLEYSKKCETVHPPAKEQTDLYPHTFKDDNGGKSGPIQVSLGPHFHTIDKLFQETMARKGFHTVDDPYGGNVTGIWMAGTNLDPKSWTRSSAASAYLRPNLSRTNLHIVTNALASRILFDHLDSEDGVAAYAVEFIHADQYHTVKVGKEVILSAGTINSPKILELSGIGQPEILSRTGVDLVVDLPGVGENVQDHILVTMPHELASSHETLDLLLDPAYAAKAKELHRANILNRDILHSALGKGIQRNSITSLPFFPLSATPDGEEVFALIDRLEADVEEKAKNGVLAPGMEEQLRLQISALRDEAIPDCEILVYPGMFSRKASAEPGKSYVTPALCLNHPISRGSIHVQSKDPTIPPIIDPHCLENKFDLENLVQQVKFIRSLLDVEPWKSGVLREVFPGPDCSSENEIRGKSFWLRLMNVEPDSFSWFWVEFIKDNVGSVWRTLTCPKIFCLCNAMASDAAGSCSMLPQNKRGVVDARLKVYGTKNVRVADLSIIPLHIAAHTQGWIVYLIMLTALTAYVIGEKGRFMMSLLPTSSRPIIDETEEVVKKEYDYIVVGGGTAGIPAAVRLSEDPSVSVLILEAGPVENLGDFKIDIPAQYGHTFGNPQYDWAFMTTKQKDLNDNQVLWSRGKGLGGSSAMNFYVWSKPPAEDIDNFEKLGNPGWNWADYKKFSNKSETQVFSTSHFQSGILICKVSVHLPLQEQMDLYPHTFTNKSGGTSGPIQVIIPPHVHTVDKLFQETMVNRGLKALDDPYGGNITGTFIAANNLDPKTWTRSYAAPAYLLPNIDRPNLHVVTSAAVSRVVFEDPEGNEDRRIIAVEFIHDGTTYEVNVRKEVVLSAGGIQSPQILELSGIGQPENLSKIGVDVVVDLPGVGENVQDHILVPIPFELPPGHESLELLLDPDYAAKAKELHAVGKGLHRLGATSVAFFPLSATKHDGIAELIDNLEAEVNAKAKAGSLPPGLEEQLRLQIAALRDNKIPDCEVVVFPGYYFPRAPPEKGKCYTTPIVCLNHPISRGSIHATSKDPSVPPVCDPHYFESNADLEILVHMVKFIRSIVEVEPWKSSGAKEAHPGPECTSDDDIKQYIKENLGTVFHTAGACSMLPRDKRGVVDSKLKVYGTSNLRVADISIIPLHIAAHTQATAYVIGEKANEISRKSFDYVVIGGGTAGIPAAVRLAENPKASVLVLEAGRIENLGDFQIDVPAQFGRTIGNPLYDWFFMTQKQKFSNDNQVVWSRGKGLGGSSAMCFYVWSKPPAADINNFEKLGNPGWNWEDYKKYSTKSETVHLPAKEQMDLYPHNFTNESCGKSGPIQVIIPPHVHTVDKLFQETMINMGLKSNKDPYGGNTVGAWIAASSLDPKTWTRSYAAPAYLLPNIRRPNLNVVTSALVSRIIFDESRGDEDRRATAVEFLCDGQTYRVGVNKEVILTAGAIKSPQILELSGIGQPELLSRLGIDVVIDLPGVGENVQDHALISIPFELPPGHESLELLLDPAFAAKAKELHARGQGLHRIGITSTAWFPLSATGLGREKIAKLIDELEAEVNKKAQNGVLPPGLEEQLRLQIATLRDEKVPDCEIILFPGYYYSRAPVEKGKNYTTPIVCLNHPTSRGTIHAASKDPAQPPVCDPHYFENKIDLEIMLETVKFVRRMKEVEPWKSGTVKEAFPGSKCSSDDDLREMIKNQLETVFHTAGSCSMLPREKRGVVDPKLKVYGTKNLRVADLSIIPLHFAAHTQVADIIKSENIANATVKN</sequence>
<evidence type="ECO:0000259" key="20">
    <source>
        <dbReference type="PROSITE" id="PS00624"/>
    </source>
</evidence>
<evidence type="ECO:0000256" key="15">
    <source>
        <dbReference type="ARBA" id="ARBA00034029"/>
    </source>
</evidence>
<comment type="caution">
    <text evidence="21">The sequence shown here is derived from an EMBL/GenBank/DDBJ whole genome shotgun (WGS) entry which is preliminary data.</text>
</comment>
<comment type="catalytic activity">
    <reaction evidence="17">
        <text>a pyranoside + acceptor = a pyranosid-3,4-diulose + reduced acceptor.</text>
        <dbReference type="EC" id="1.1.99.29"/>
    </reaction>
</comment>
<feature type="domain" description="Glucose-methanol-choline oxidoreductase N-terminal" evidence="19">
    <location>
        <begin position="93"/>
        <end position="116"/>
    </location>
</feature>
<proteinExistence type="inferred from homology"/>
<evidence type="ECO:0000313" key="22">
    <source>
        <dbReference type="Proteomes" id="UP000284706"/>
    </source>
</evidence>
<comment type="catalytic activity">
    <reaction evidence="16">
        <text>a pyranoside + acceptor = a pyranosid-3-ulose + reduced acceptor.</text>
        <dbReference type="EC" id="1.1.99.29"/>
    </reaction>
</comment>
<evidence type="ECO:0000256" key="7">
    <source>
        <dbReference type="ARBA" id="ARBA00022630"/>
    </source>
</evidence>
<evidence type="ECO:0000256" key="8">
    <source>
        <dbReference type="ARBA" id="ARBA00022729"/>
    </source>
</evidence>
<dbReference type="EMBL" id="NHYE01000986">
    <property type="protein sequence ID" value="PPR00776.1"/>
    <property type="molecule type" value="Genomic_DNA"/>
</dbReference>
<dbReference type="PROSITE" id="PS00623">
    <property type="entry name" value="GMC_OXRED_1"/>
    <property type="match status" value="2"/>
</dbReference>
<comment type="function">
    <text evidence="12">Catalyzes the single-oxidation or sequential double oxidation reaction of carbohydrates primarily at carbon-2 and/or carbon-3 with the concomitant reduction of the flavin. The enzyme exhibits a broad sugar substrate specificity, oxidizing different aldopyranoses to the corresponding C-1, C-2, C-3 or C-1,2, C-2,3 and C-3,4 (di)dehydro sugars with substrate-specific regioselectivity. Accepts only a narrow range of electron acceptors such as substituted benzoquinones and complexed metal ions and reacts extremely slowly with O(2) as acceptor. May play a role in the natural recycling of plant matter by oxidizing all major monosaccharides in lignocellulose and by reducing quinone compounds or reactive radical species generated during lignin depolymerization.</text>
</comment>
<keyword evidence="7 18" id="KW-0285">Flavoprotein</keyword>
<dbReference type="InterPro" id="IPR000172">
    <property type="entry name" value="GMC_OxRdtase_N"/>
</dbReference>
<keyword evidence="10" id="KW-0560">Oxidoreductase</keyword>
<evidence type="ECO:0000256" key="5">
    <source>
        <dbReference type="ARBA" id="ARBA00013177"/>
    </source>
</evidence>
<dbReference type="GO" id="GO:0033718">
    <property type="term" value="F:pyranose dehydrogenase (acceptor) activity"/>
    <property type="evidence" value="ECO:0007669"/>
    <property type="project" value="UniProtKB-EC"/>
</dbReference>
<dbReference type="Proteomes" id="UP000284706">
    <property type="component" value="Unassembled WGS sequence"/>
</dbReference>
<dbReference type="EC" id="1.1.99.29" evidence="5"/>
<keyword evidence="9 18" id="KW-0274">FAD</keyword>
<comment type="catalytic activity">
    <reaction evidence="15">
        <text>pyranose + acceptor = pyranos-3-ulose + reduced acceptor.</text>
        <dbReference type="EC" id="1.1.99.29"/>
    </reaction>
</comment>
<evidence type="ECO:0000256" key="6">
    <source>
        <dbReference type="ARBA" id="ARBA00022525"/>
    </source>
</evidence>
<evidence type="ECO:0000313" key="21">
    <source>
        <dbReference type="EMBL" id="PPR00776.1"/>
    </source>
</evidence>
<dbReference type="InterPro" id="IPR036188">
    <property type="entry name" value="FAD/NAD-bd_sf"/>
</dbReference>
<comment type="similarity">
    <text evidence="3 18">Belongs to the GMC oxidoreductase family.</text>
</comment>
<evidence type="ECO:0000259" key="19">
    <source>
        <dbReference type="PROSITE" id="PS00623"/>
    </source>
</evidence>
<gene>
    <name evidence="21" type="ORF">CVT26_012401</name>
</gene>
<evidence type="ECO:0000256" key="11">
    <source>
        <dbReference type="ARBA" id="ARBA00023180"/>
    </source>
</evidence>
<dbReference type="InParanoid" id="A0A409YCP1"/>
<evidence type="ECO:0000256" key="17">
    <source>
        <dbReference type="ARBA" id="ARBA00034059"/>
    </source>
</evidence>
<dbReference type="PANTHER" id="PTHR11552:SF201">
    <property type="entry name" value="GLUCOSE-METHANOL-CHOLINE OXIDOREDUCTASE N-TERMINAL DOMAIN-CONTAINING PROTEIN"/>
    <property type="match status" value="1"/>
</dbReference>
<keyword evidence="6" id="KW-0964">Secreted</keyword>
<evidence type="ECO:0000256" key="9">
    <source>
        <dbReference type="ARBA" id="ARBA00022827"/>
    </source>
</evidence>
<evidence type="ECO:0000256" key="13">
    <source>
        <dbReference type="ARBA" id="ARBA00033986"/>
    </source>
</evidence>
<keyword evidence="22" id="KW-1185">Reference proteome</keyword>
<keyword evidence="11" id="KW-0325">Glycoprotein</keyword>
<dbReference type="InterPro" id="IPR007867">
    <property type="entry name" value="GMC_OxRtase_C"/>
</dbReference>
<dbReference type="PANTHER" id="PTHR11552">
    <property type="entry name" value="GLUCOSE-METHANOL-CHOLINE GMC OXIDOREDUCTASE"/>
    <property type="match status" value="1"/>
</dbReference>
<feature type="domain" description="Glucose-methanol-choline oxidoreductase N-terminal" evidence="19">
    <location>
        <begin position="762"/>
        <end position="785"/>
    </location>
</feature>